<gene>
    <name evidence="1" type="ORF">BJ960_002744</name>
</gene>
<sequence>MQTAAYGDRSNLIRIAHERGIEVAELQHGWIGASHAAYNFGAVMRRPELLACLPDTLLTFGEYWGEEVRFPGRVIPVGKPSLEEAARVAVPYEKRPPRVLVVSSIMERERLISVTQSLRRQLPDHWQVVFRPHPSERATVNELYAALLDDGVEVDVQSEVNSSISNSKAVIGMVSTVLYEALAFGVHIGVIETDLADHYSSAKMFPDRISDDSSLALFANRIASGDAPHSTPEARVWQSESVGSFQSFARN</sequence>
<name>A0A852R2V2_9MICO</name>
<dbReference type="RefSeq" id="WP_185987707.1">
    <property type="nucleotide sequence ID" value="NZ_BAAALZ010000001.1"/>
</dbReference>
<comment type="caution">
    <text evidence="1">The sequence shown here is derived from an EMBL/GenBank/DDBJ whole genome shotgun (WGS) entry which is preliminary data.</text>
</comment>
<evidence type="ECO:0000313" key="1">
    <source>
        <dbReference type="EMBL" id="NYD27941.1"/>
    </source>
</evidence>
<dbReference type="InterPro" id="IPR043148">
    <property type="entry name" value="TagF_C"/>
</dbReference>
<protein>
    <submittedName>
        <fullName evidence="1">Uncharacterized protein</fullName>
    </submittedName>
</protein>
<dbReference type="EMBL" id="JACCBD010000001">
    <property type="protein sequence ID" value="NYD27941.1"/>
    <property type="molecule type" value="Genomic_DNA"/>
</dbReference>
<proteinExistence type="predicted"/>
<dbReference type="AlphaFoldDB" id="A0A852R2V2"/>
<evidence type="ECO:0000313" key="2">
    <source>
        <dbReference type="Proteomes" id="UP000586095"/>
    </source>
</evidence>
<dbReference type="SUPFAM" id="SSF53756">
    <property type="entry name" value="UDP-Glycosyltransferase/glycogen phosphorylase"/>
    <property type="match status" value="1"/>
</dbReference>
<reference evidence="1 2" key="1">
    <citation type="submission" date="2020-07" db="EMBL/GenBank/DDBJ databases">
        <title>Sequencing the genomes of 1000 actinobacteria strains.</title>
        <authorList>
            <person name="Klenk H.-P."/>
        </authorList>
    </citation>
    <scope>NUCLEOTIDE SEQUENCE [LARGE SCALE GENOMIC DNA]</scope>
    <source>
        <strain evidence="1 2">DSM 17380</strain>
    </source>
</reference>
<dbReference type="Gene3D" id="3.40.50.12580">
    <property type="match status" value="1"/>
</dbReference>
<accession>A0A852R2V2</accession>
<organism evidence="1 2">
    <name type="scientific">Leucobacter aridicollis</name>
    <dbReference type="NCBI Taxonomy" id="283878"/>
    <lineage>
        <taxon>Bacteria</taxon>
        <taxon>Bacillati</taxon>
        <taxon>Actinomycetota</taxon>
        <taxon>Actinomycetes</taxon>
        <taxon>Micrococcales</taxon>
        <taxon>Microbacteriaceae</taxon>
        <taxon>Leucobacter</taxon>
    </lineage>
</organism>
<dbReference type="Proteomes" id="UP000586095">
    <property type="component" value="Unassembled WGS sequence"/>
</dbReference>
<keyword evidence="2" id="KW-1185">Reference proteome</keyword>